<dbReference type="Proteomes" id="UP001412067">
    <property type="component" value="Unassembled WGS sequence"/>
</dbReference>
<sequence>MARPRPIQIRPKSDLEIWPVLSGGGGTASVVTICCLSGGLSSISGSRGGGGGGGGGSGVRADRHRYIPRKQSIAPRRIIPATIAMVVP</sequence>
<evidence type="ECO:0000313" key="2">
    <source>
        <dbReference type="Proteomes" id="UP001412067"/>
    </source>
</evidence>
<comment type="caution">
    <text evidence="1">The sequence shown here is derived from an EMBL/GenBank/DDBJ whole genome shotgun (WGS) entry which is preliminary data.</text>
</comment>
<reference evidence="1 2" key="1">
    <citation type="journal article" date="2022" name="Nat. Plants">
        <title>Genomes of leafy and leafless Platanthera orchids illuminate the evolution of mycoheterotrophy.</title>
        <authorList>
            <person name="Li M.H."/>
            <person name="Liu K.W."/>
            <person name="Li Z."/>
            <person name="Lu H.C."/>
            <person name="Ye Q.L."/>
            <person name="Zhang D."/>
            <person name="Wang J.Y."/>
            <person name="Li Y.F."/>
            <person name="Zhong Z.M."/>
            <person name="Liu X."/>
            <person name="Yu X."/>
            <person name="Liu D.K."/>
            <person name="Tu X.D."/>
            <person name="Liu B."/>
            <person name="Hao Y."/>
            <person name="Liao X.Y."/>
            <person name="Jiang Y.T."/>
            <person name="Sun W.H."/>
            <person name="Chen J."/>
            <person name="Chen Y.Q."/>
            <person name="Ai Y."/>
            <person name="Zhai J.W."/>
            <person name="Wu S.S."/>
            <person name="Zhou Z."/>
            <person name="Hsiao Y.Y."/>
            <person name="Wu W.L."/>
            <person name="Chen Y.Y."/>
            <person name="Lin Y.F."/>
            <person name="Hsu J.L."/>
            <person name="Li C.Y."/>
            <person name="Wang Z.W."/>
            <person name="Zhao X."/>
            <person name="Zhong W.Y."/>
            <person name="Ma X.K."/>
            <person name="Ma L."/>
            <person name="Huang J."/>
            <person name="Chen G.Z."/>
            <person name="Huang M.Z."/>
            <person name="Huang L."/>
            <person name="Peng D.H."/>
            <person name="Luo Y.B."/>
            <person name="Zou S.Q."/>
            <person name="Chen S.P."/>
            <person name="Lan S."/>
            <person name="Tsai W.C."/>
            <person name="Van de Peer Y."/>
            <person name="Liu Z.J."/>
        </authorList>
    </citation>
    <scope>NUCLEOTIDE SEQUENCE [LARGE SCALE GENOMIC DNA]</scope>
    <source>
        <strain evidence="1">Lor288</strain>
    </source>
</reference>
<keyword evidence="2" id="KW-1185">Reference proteome</keyword>
<name>A0ABR2MW08_9ASPA</name>
<proteinExistence type="predicted"/>
<dbReference type="EMBL" id="JBBWWR010000004">
    <property type="protein sequence ID" value="KAK8968340.1"/>
    <property type="molecule type" value="Genomic_DNA"/>
</dbReference>
<accession>A0ABR2MW08</accession>
<evidence type="ECO:0000313" key="1">
    <source>
        <dbReference type="EMBL" id="KAK8968340.1"/>
    </source>
</evidence>
<gene>
    <name evidence="1" type="ORF">KSP40_PGU005426</name>
</gene>
<organism evidence="1 2">
    <name type="scientific">Platanthera guangdongensis</name>
    <dbReference type="NCBI Taxonomy" id="2320717"/>
    <lineage>
        <taxon>Eukaryota</taxon>
        <taxon>Viridiplantae</taxon>
        <taxon>Streptophyta</taxon>
        <taxon>Embryophyta</taxon>
        <taxon>Tracheophyta</taxon>
        <taxon>Spermatophyta</taxon>
        <taxon>Magnoliopsida</taxon>
        <taxon>Liliopsida</taxon>
        <taxon>Asparagales</taxon>
        <taxon>Orchidaceae</taxon>
        <taxon>Orchidoideae</taxon>
        <taxon>Orchideae</taxon>
        <taxon>Orchidinae</taxon>
        <taxon>Platanthera</taxon>
    </lineage>
</organism>
<protein>
    <submittedName>
        <fullName evidence="1">Uncharacterized protein</fullName>
    </submittedName>
</protein>